<dbReference type="EMBL" id="CADEBC010000561">
    <property type="protein sequence ID" value="CAB3253267.1"/>
    <property type="molecule type" value="Genomic_DNA"/>
</dbReference>
<proteinExistence type="predicted"/>
<sequence length="104" mass="11567">MKTALILIGLVALTLGVAVPKHDHKFKSVDAEFASKQKKVLSLFEHVEENDQTAECHKVGLKYNIEANIDKYTNPLSVHTHHAEADNKFSVIVDSSQVYGCAKY</sequence>
<dbReference type="OrthoDB" id="6371642at2759"/>
<dbReference type="Pfam" id="PF03722">
    <property type="entry name" value="Hemocyanin_N"/>
    <property type="match status" value="1"/>
</dbReference>
<keyword evidence="1" id="KW-0732">Signal</keyword>
<organism evidence="3 4">
    <name type="scientific">Arctia plantaginis</name>
    <name type="common">Wood tiger moth</name>
    <name type="synonym">Phalaena plantaginis</name>
    <dbReference type="NCBI Taxonomy" id="874455"/>
    <lineage>
        <taxon>Eukaryota</taxon>
        <taxon>Metazoa</taxon>
        <taxon>Ecdysozoa</taxon>
        <taxon>Arthropoda</taxon>
        <taxon>Hexapoda</taxon>
        <taxon>Insecta</taxon>
        <taxon>Pterygota</taxon>
        <taxon>Neoptera</taxon>
        <taxon>Endopterygota</taxon>
        <taxon>Lepidoptera</taxon>
        <taxon>Glossata</taxon>
        <taxon>Ditrysia</taxon>
        <taxon>Noctuoidea</taxon>
        <taxon>Erebidae</taxon>
        <taxon>Arctiinae</taxon>
        <taxon>Arctia</taxon>
    </lineage>
</organism>
<feature type="chain" id="PRO_5035922669" description="Hemocyanin N-terminal domain-containing protein" evidence="1">
    <location>
        <begin position="17"/>
        <end position="104"/>
    </location>
</feature>
<name>A0A8S1B2V3_ARCPL</name>
<evidence type="ECO:0000256" key="1">
    <source>
        <dbReference type="SAM" id="SignalP"/>
    </source>
</evidence>
<reference evidence="3 4" key="1">
    <citation type="submission" date="2020-04" db="EMBL/GenBank/DDBJ databases">
        <authorList>
            <person name="Wallbank WR R."/>
            <person name="Pardo Diaz C."/>
            <person name="Kozak K."/>
            <person name="Martin S."/>
            <person name="Jiggins C."/>
            <person name="Moest M."/>
            <person name="Warren A I."/>
            <person name="Byers J.R.P. K."/>
            <person name="Montejo-Kovacevich G."/>
            <person name="Yen C E."/>
        </authorList>
    </citation>
    <scope>NUCLEOTIDE SEQUENCE [LARGE SCALE GENOMIC DNA]</scope>
</reference>
<comment type="caution">
    <text evidence="3">The sequence shown here is derived from an EMBL/GenBank/DDBJ whole genome shotgun (WGS) entry which is preliminary data.</text>
</comment>
<feature type="domain" description="Hemocyanin N-terminal" evidence="2">
    <location>
        <begin position="33"/>
        <end position="80"/>
    </location>
</feature>
<evidence type="ECO:0000259" key="2">
    <source>
        <dbReference type="Pfam" id="PF03722"/>
    </source>
</evidence>
<dbReference type="AlphaFoldDB" id="A0A8S1B2V3"/>
<evidence type="ECO:0000313" key="3">
    <source>
        <dbReference type="EMBL" id="CAB3253267.1"/>
    </source>
</evidence>
<feature type="signal peptide" evidence="1">
    <location>
        <begin position="1"/>
        <end position="16"/>
    </location>
</feature>
<dbReference type="SUPFAM" id="SSF48050">
    <property type="entry name" value="Hemocyanin, N-terminal domain"/>
    <property type="match status" value="1"/>
</dbReference>
<keyword evidence="4" id="KW-1185">Reference proteome</keyword>
<protein>
    <recommendedName>
        <fullName evidence="2">Hemocyanin N-terminal domain-containing protein</fullName>
    </recommendedName>
</protein>
<accession>A0A8S1B2V3</accession>
<gene>
    <name evidence="3" type="ORF">APLA_LOCUS13992</name>
</gene>
<dbReference type="InterPro" id="IPR036697">
    <property type="entry name" value="Hemocyanin_N_sf"/>
</dbReference>
<dbReference type="InterPro" id="IPR005204">
    <property type="entry name" value="Hemocyanin_N"/>
</dbReference>
<evidence type="ECO:0000313" key="4">
    <source>
        <dbReference type="Proteomes" id="UP000494106"/>
    </source>
</evidence>
<dbReference type="Proteomes" id="UP000494106">
    <property type="component" value="Unassembled WGS sequence"/>
</dbReference>